<protein>
    <recommendedName>
        <fullName evidence="3">Type II secretion system protein GspG C-terminal domain-containing protein</fullName>
    </recommendedName>
</protein>
<evidence type="ECO:0008006" key="3">
    <source>
        <dbReference type="Google" id="ProtNLM"/>
    </source>
</evidence>
<feature type="transmembrane region" description="Helical" evidence="1">
    <location>
        <begin position="12"/>
        <end position="34"/>
    </location>
</feature>
<dbReference type="EMBL" id="LAZR01000003">
    <property type="protein sequence ID" value="KKO11368.1"/>
    <property type="molecule type" value="Genomic_DNA"/>
</dbReference>
<proteinExistence type="predicted"/>
<accession>A0A0F9WFY7</accession>
<sequence>MVKRRGTVRAFSLTELLILMSVIGLLFAIVVPTMERGFALGRRAICAGNLKELAKAYILLDTDAGSPESAYQVVLSDSWAGMLLPYLGFNLEVLLCPEAGPKHMEPYPRFSQTNWYNVTWDFFNFPPVWNSQSFEEMYDAGSALPSMWKMNDEDYYDVWMANRKIGWGVMDHNKQYMPKYTPGKDPKVYWILFDDAPGEWGAGADQDFADFDVRVVEKAPGVYEMTFYDFSNSVARHGVTTKDGSTIWLPASSEGGEGPYYFAGADTNYGMNAKKPAAGRPKILLMDYDDGWCDADTPPDEPEAFEKNIALRHLDKCNVLFADGTVMTMAVDQFTPRDQVTYDRYWDPVK</sequence>
<name>A0A0F9WFY7_9ZZZZ</name>
<evidence type="ECO:0000256" key="1">
    <source>
        <dbReference type="SAM" id="Phobius"/>
    </source>
</evidence>
<comment type="caution">
    <text evidence="2">The sequence shown here is derived from an EMBL/GenBank/DDBJ whole genome shotgun (WGS) entry which is preliminary data.</text>
</comment>
<organism evidence="2">
    <name type="scientific">marine sediment metagenome</name>
    <dbReference type="NCBI Taxonomy" id="412755"/>
    <lineage>
        <taxon>unclassified sequences</taxon>
        <taxon>metagenomes</taxon>
        <taxon>ecological metagenomes</taxon>
    </lineage>
</organism>
<gene>
    <name evidence="2" type="ORF">LCGC14_0018490</name>
</gene>
<keyword evidence="1" id="KW-1133">Transmembrane helix</keyword>
<dbReference type="AlphaFoldDB" id="A0A0F9WFY7"/>
<reference evidence="2" key="1">
    <citation type="journal article" date="2015" name="Nature">
        <title>Complex archaea that bridge the gap between prokaryotes and eukaryotes.</title>
        <authorList>
            <person name="Spang A."/>
            <person name="Saw J.H."/>
            <person name="Jorgensen S.L."/>
            <person name="Zaremba-Niedzwiedzka K."/>
            <person name="Martijn J."/>
            <person name="Lind A.E."/>
            <person name="van Eijk R."/>
            <person name="Schleper C."/>
            <person name="Guy L."/>
            <person name="Ettema T.J."/>
        </authorList>
    </citation>
    <scope>NUCLEOTIDE SEQUENCE</scope>
</reference>
<evidence type="ECO:0000313" key="2">
    <source>
        <dbReference type="EMBL" id="KKO11368.1"/>
    </source>
</evidence>
<keyword evidence="1" id="KW-0472">Membrane</keyword>
<keyword evidence="1" id="KW-0812">Transmembrane</keyword>